<dbReference type="PANTHER" id="PTHR43685">
    <property type="entry name" value="GLYCOSYLTRANSFERASE"/>
    <property type="match status" value="1"/>
</dbReference>
<dbReference type="STRING" id="1125699.HMPREF9194_01003"/>
<dbReference type="EMBL" id="ATFF01000006">
    <property type="protein sequence ID" value="EPF30684.1"/>
    <property type="molecule type" value="Genomic_DNA"/>
</dbReference>
<dbReference type="eggNOG" id="COG1216">
    <property type="taxonomic scope" value="Bacteria"/>
</dbReference>
<dbReference type="PANTHER" id="PTHR43685:SF2">
    <property type="entry name" value="GLYCOSYLTRANSFERASE 2-LIKE DOMAIN-CONTAINING PROTEIN"/>
    <property type="match status" value="1"/>
</dbReference>
<dbReference type="RefSeq" id="WP_016525295.1">
    <property type="nucleotide sequence ID" value="NZ_KE332518.1"/>
</dbReference>
<proteinExistence type="predicted"/>
<dbReference type="PATRIC" id="fig|1125699.3.peg.1026"/>
<dbReference type="InterPro" id="IPR029044">
    <property type="entry name" value="Nucleotide-diphossugar_trans"/>
</dbReference>
<sequence>MPAAVSVIIPTYNQADYIEQSIKSVLSQTEQNYEIIIMDDCSCDSTKEIVQKYVSDKIRYFCHDKNLGPGKTFNDGLAKAQYEYVTLIASDDILFPTHLQNIVQAFTENPDLEVLFPQLKFIDEKNRLTGRTLSVLETDKYKLLNKAFYYGNIFPSPGIAFKKSLFDRIAAFNPSLILNHDYDLNTRVVMNANFSVNPFITVGYRRFTQKSNLSAYNTVWSEKCHKTEYCIIRDLFLDLPTDELKKIFPQFSHISSTKYTAFLLLREACLSTDVDLYEWGFSRTVQYLLSHPNFFYDNPFAFEYKDYIKLYKTNTKNIIGRTHKEKLYNTLKTIIKKAFNL</sequence>
<evidence type="ECO:0000259" key="1">
    <source>
        <dbReference type="Pfam" id="PF00535"/>
    </source>
</evidence>
<dbReference type="Proteomes" id="UP000014541">
    <property type="component" value="Unassembled WGS sequence"/>
</dbReference>
<reference evidence="2 3" key="1">
    <citation type="submission" date="2013-04" db="EMBL/GenBank/DDBJ databases">
        <title>The Genome Sequence of Treponema maltophilum ATCC 51939.</title>
        <authorList>
            <consortium name="The Broad Institute Genomics Platform"/>
            <person name="Earl A."/>
            <person name="Ward D."/>
            <person name="Feldgarden M."/>
            <person name="Gevers D."/>
            <person name="Leonetti C."/>
            <person name="Blanton J.M."/>
            <person name="Dewhirst F.E."/>
            <person name="Izard J."/>
            <person name="Walker B."/>
            <person name="Young S."/>
            <person name="Zeng Q."/>
            <person name="Gargeya S."/>
            <person name="Fitzgerald M."/>
            <person name="Haas B."/>
            <person name="Abouelleil A."/>
            <person name="Allen A.W."/>
            <person name="Alvarado L."/>
            <person name="Arachchi H.M."/>
            <person name="Berlin A.M."/>
            <person name="Chapman S.B."/>
            <person name="Gainer-Dewar J."/>
            <person name="Goldberg J."/>
            <person name="Griggs A."/>
            <person name="Gujja S."/>
            <person name="Hansen M."/>
            <person name="Howarth C."/>
            <person name="Imamovic A."/>
            <person name="Ireland A."/>
            <person name="Larimer J."/>
            <person name="McCowan C."/>
            <person name="Murphy C."/>
            <person name="Pearson M."/>
            <person name="Poon T.W."/>
            <person name="Priest M."/>
            <person name="Roberts A."/>
            <person name="Saif S."/>
            <person name="Shea T."/>
            <person name="Sisk P."/>
            <person name="Sykes S."/>
            <person name="Wortman J."/>
            <person name="Nusbaum C."/>
            <person name="Birren B."/>
        </authorList>
    </citation>
    <scope>NUCLEOTIDE SEQUENCE [LARGE SCALE GENOMIC DNA]</scope>
    <source>
        <strain evidence="2 3">ATCC 51939</strain>
    </source>
</reference>
<dbReference type="Pfam" id="PF00535">
    <property type="entry name" value="Glycos_transf_2"/>
    <property type="match status" value="1"/>
</dbReference>
<name>S3L1P4_TREMA</name>
<organism evidence="2 3">
    <name type="scientific">Treponema maltophilum ATCC 51939</name>
    <dbReference type="NCBI Taxonomy" id="1125699"/>
    <lineage>
        <taxon>Bacteria</taxon>
        <taxon>Pseudomonadati</taxon>
        <taxon>Spirochaetota</taxon>
        <taxon>Spirochaetia</taxon>
        <taxon>Spirochaetales</taxon>
        <taxon>Treponemataceae</taxon>
        <taxon>Treponema</taxon>
    </lineage>
</organism>
<dbReference type="SUPFAM" id="SSF53448">
    <property type="entry name" value="Nucleotide-diphospho-sugar transferases"/>
    <property type="match status" value="1"/>
</dbReference>
<dbReference type="HOGENOM" id="CLU_025996_0_4_12"/>
<evidence type="ECO:0000313" key="2">
    <source>
        <dbReference type="EMBL" id="EPF30684.1"/>
    </source>
</evidence>
<evidence type="ECO:0000313" key="3">
    <source>
        <dbReference type="Proteomes" id="UP000014541"/>
    </source>
</evidence>
<keyword evidence="3" id="KW-1185">Reference proteome</keyword>
<feature type="domain" description="Glycosyltransferase 2-like" evidence="1">
    <location>
        <begin position="6"/>
        <end position="167"/>
    </location>
</feature>
<protein>
    <recommendedName>
        <fullName evidence="1">Glycosyltransferase 2-like domain-containing protein</fullName>
    </recommendedName>
</protein>
<dbReference type="Gene3D" id="3.90.550.10">
    <property type="entry name" value="Spore Coat Polysaccharide Biosynthesis Protein SpsA, Chain A"/>
    <property type="match status" value="1"/>
</dbReference>
<accession>S3L1P4</accession>
<dbReference type="InterPro" id="IPR001173">
    <property type="entry name" value="Glyco_trans_2-like"/>
</dbReference>
<dbReference type="OrthoDB" id="9785185at2"/>
<gene>
    <name evidence="2" type="ORF">HMPREF9194_01003</name>
</gene>
<dbReference type="InterPro" id="IPR050834">
    <property type="entry name" value="Glycosyltransf_2"/>
</dbReference>
<comment type="caution">
    <text evidence="2">The sequence shown here is derived from an EMBL/GenBank/DDBJ whole genome shotgun (WGS) entry which is preliminary data.</text>
</comment>
<dbReference type="AlphaFoldDB" id="S3L1P4"/>